<keyword evidence="6 12" id="KW-0648">Protein biosynthesis</keyword>
<dbReference type="CDD" id="cd03707">
    <property type="entry name" value="EFTU_III"/>
    <property type="match status" value="1"/>
</dbReference>
<evidence type="ECO:0000259" key="13">
    <source>
        <dbReference type="PROSITE" id="PS51722"/>
    </source>
</evidence>
<dbReference type="NCBIfam" id="NF009373">
    <property type="entry name" value="PRK12736.1"/>
    <property type="match status" value="1"/>
</dbReference>
<name>R9A6Z3_9LEPT</name>
<dbReference type="CDD" id="cd01884">
    <property type="entry name" value="EF_Tu"/>
    <property type="match status" value="1"/>
</dbReference>
<evidence type="ECO:0000256" key="12">
    <source>
        <dbReference type="HAMAP-Rule" id="MF_00118"/>
    </source>
</evidence>
<dbReference type="InterPro" id="IPR005225">
    <property type="entry name" value="Small_GTP-bd"/>
</dbReference>
<dbReference type="Proteomes" id="UP000013984">
    <property type="component" value="Unassembled WGS sequence"/>
</dbReference>
<dbReference type="NCBIfam" id="NF009372">
    <property type="entry name" value="PRK12735.1"/>
    <property type="match status" value="1"/>
</dbReference>
<dbReference type="InterPro" id="IPR009001">
    <property type="entry name" value="Transl_elong_EF1A/Init_IF2_C"/>
</dbReference>
<evidence type="ECO:0000256" key="3">
    <source>
        <dbReference type="ARBA" id="ARBA00022741"/>
    </source>
</evidence>
<dbReference type="PRINTS" id="PR00315">
    <property type="entry name" value="ELONGATNFCT"/>
</dbReference>
<dbReference type="InterPro" id="IPR000795">
    <property type="entry name" value="T_Tr_GTP-bd_dom"/>
</dbReference>
<dbReference type="PANTHER" id="PTHR43721">
    <property type="entry name" value="ELONGATION FACTOR TU-RELATED"/>
    <property type="match status" value="1"/>
</dbReference>
<dbReference type="EMBL" id="AOGZ02000008">
    <property type="protein sequence ID" value="EOQ97872.1"/>
    <property type="molecule type" value="Genomic_DNA"/>
</dbReference>
<proteinExistence type="inferred from homology"/>
<dbReference type="SUPFAM" id="SSF52540">
    <property type="entry name" value="P-loop containing nucleoside triphosphate hydrolases"/>
    <property type="match status" value="1"/>
</dbReference>
<evidence type="ECO:0000256" key="11">
    <source>
        <dbReference type="ARBA" id="ARBA00064283"/>
    </source>
</evidence>
<dbReference type="GO" id="GO:0005525">
    <property type="term" value="F:GTP binding"/>
    <property type="evidence" value="ECO:0007669"/>
    <property type="project" value="UniProtKB-UniRule"/>
</dbReference>
<keyword evidence="4 12" id="KW-0251">Elongation factor</keyword>
<evidence type="ECO:0000256" key="6">
    <source>
        <dbReference type="ARBA" id="ARBA00022917"/>
    </source>
</evidence>
<dbReference type="InterPro" id="IPR050055">
    <property type="entry name" value="EF-Tu_GTPase"/>
</dbReference>
<dbReference type="RefSeq" id="WP_015679831.1">
    <property type="nucleotide sequence ID" value="NZ_AOGZ02000008.1"/>
</dbReference>
<dbReference type="InterPro" id="IPR009000">
    <property type="entry name" value="Transl_B-barrel_sf"/>
</dbReference>
<keyword evidence="15" id="KW-1185">Reference proteome</keyword>
<feature type="binding site" evidence="12">
    <location>
        <position position="26"/>
    </location>
    <ligand>
        <name>Mg(2+)</name>
        <dbReference type="ChEBI" id="CHEBI:18420"/>
    </ligand>
</feature>
<dbReference type="InterPro" id="IPR031157">
    <property type="entry name" value="G_TR_CS"/>
</dbReference>
<dbReference type="InterPro" id="IPR004161">
    <property type="entry name" value="EFTu-like_2"/>
</dbReference>
<dbReference type="InterPro" id="IPR033720">
    <property type="entry name" value="EFTU_2"/>
</dbReference>
<dbReference type="FunFam" id="3.40.50.300:FF:000003">
    <property type="entry name" value="Elongation factor Tu"/>
    <property type="match status" value="1"/>
</dbReference>
<keyword evidence="12" id="KW-0460">Magnesium</keyword>
<dbReference type="SUPFAM" id="SSF50465">
    <property type="entry name" value="EF-Tu/eEF-1alpha/eIF2-gamma C-terminal domain"/>
    <property type="match status" value="1"/>
</dbReference>
<dbReference type="GO" id="GO:0003746">
    <property type="term" value="F:translation elongation factor activity"/>
    <property type="evidence" value="ECO:0007669"/>
    <property type="project" value="UniProtKB-UniRule"/>
</dbReference>
<keyword evidence="12" id="KW-0479">Metal-binding</keyword>
<dbReference type="CDD" id="cd03697">
    <property type="entry name" value="EFTU_II"/>
    <property type="match status" value="1"/>
</dbReference>
<comment type="function">
    <text evidence="12">GTP hydrolase that promotes the GTP-dependent binding of aminoacyl-tRNA to the A-site of ribosomes during protein biosynthesis.</text>
</comment>
<comment type="subcellular location">
    <subcellularLocation>
        <location evidence="12">Cytoplasm</location>
    </subcellularLocation>
</comment>
<comment type="caution">
    <text evidence="14">The sequence shown here is derived from an EMBL/GenBank/DDBJ whole genome shotgun (WGS) entry which is preliminary data.</text>
</comment>
<dbReference type="NCBIfam" id="NF000766">
    <property type="entry name" value="PRK00049.1"/>
    <property type="match status" value="1"/>
</dbReference>
<dbReference type="InterPro" id="IPR027417">
    <property type="entry name" value="P-loop_NTPase"/>
</dbReference>
<keyword evidence="3 12" id="KW-0547">Nucleotide-binding</keyword>
<protein>
    <recommendedName>
        <fullName evidence="8 12">Elongation factor Tu</fullName>
        <shortName evidence="12">EF-Tu</shortName>
        <ecNumber evidence="12">3.6.5.3</ecNumber>
    </recommendedName>
</protein>
<dbReference type="Pfam" id="PF03143">
    <property type="entry name" value="GTP_EFTU_D3"/>
    <property type="match status" value="1"/>
</dbReference>
<organism evidence="14 15">
    <name type="scientific">Leptospira wolbachii serovar Codice str. CDC</name>
    <dbReference type="NCBI Taxonomy" id="1218599"/>
    <lineage>
        <taxon>Bacteria</taxon>
        <taxon>Pseudomonadati</taxon>
        <taxon>Spirochaetota</taxon>
        <taxon>Spirochaetia</taxon>
        <taxon>Leptospirales</taxon>
        <taxon>Leptospiraceae</taxon>
        <taxon>Leptospira</taxon>
    </lineage>
</organism>
<dbReference type="STRING" id="1218599.LEP1GSC195_1155"/>
<dbReference type="FunFam" id="2.40.30.10:FF:000001">
    <property type="entry name" value="Elongation factor Tu"/>
    <property type="match status" value="1"/>
</dbReference>
<dbReference type="OrthoDB" id="9804504at2"/>
<reference evidence="14" key="1">
    <citation type="submission" date="2013-04" db="EMBL/GenBank/DDBJ databases">
        <authorList>
            <person name="Harkins D.M."/>
            <person name="Durkin A.S."/>
            <person name="Brinkac L.M."/>
            <person name="Haft D.H."/>
            <person name="Selengut J.D."/>
            <person name="Sanka R."/>
            <person name="DePew J."/>
            <person name="Purushe J."/>
            <person name="Galloway R.L."/>
            <person name="Vinetz J.M."/>
            <person name="Sutton G.G."/>
            <person name="Nierman W.C."/>
            <person name="Fouts D.E."/>
        </authorList>
    </citation>
    <scope>NUCLEOTIDE SEQUENCE [LARGE SCALE GENOMIC DNA]</scope>
    <source>
        <strain evidence="14">CDC</strain>
    </source>
</reference>
<accession>R9A6Z3</accession>
<evidence type="ECO:0000256" key="1">
    <source>
        <dbReference type="ARBA" id="ARBA00007249"/>
    </source>
</evidence>
<dbReference type="NCBIfam" id="TIGR00485">
    <property type="entry name" value="EF-Tu"/>
    <property type="match status" value="1"/>
</dbReference>
<dbReference type="InterPro" id="IPR004160">
    <property type="entry name" value="Transl_elong_EFTu/EF1A_C"/>
</dbReference>
<keyword evidence="5 12" id="KW-0378">Hydrolase</keyword>
<comment type="subunit">
    <text evidence="10">Monomer. Heterotetramer composed of two EF-Ts.EF-Tu dimer complexes.</text>
</comment>
<comment type="similarity">
    <text evidence="1 12">Belongs to the TRAFAC class translation factor GTPase superfamily. Classic translation factor GTPase family. EF-Tu/EF-1A subfamily.</text>
</comment>
<evidence type="ECO:0000313" key="14">
    <source>
        <dbReference type="EMBL" id="EOQ97872.1"/>
    </source>
</evidence>
<sequence length="401" mass="43925">MAKEKFDRSKPHLNIGTIGHVDHGKTTLTAAITTTLAKLVGGKNKAIAYDQIDNAPEEKARGITIATSHQEYETPNRHYAHVDCPGHADYVKNMITGAAQMDAAILVVSATDGAMPQTKEHILLARQVGVPYIVVYLNKADMLAADERDDMVEMVKEEIKDLLNKYNFPGDKTPFISGSALKALEGEDSDLGMKSIIKLMEAVDTYVPNPTRIVDKPFLMPVEDVFSITGRGTVATGRVEQGVLKINDEIEIVGIRDTTKSVVTGIEMFRKLLDQAEAGDNIGALLRGTKKEDIERGQVLAKPGTITPHRKFKAEVYVLTKDEGGRHTPFFNNYRPQFYFRTTDITGVCNLPGGMEMVMPGDNVTMSIELIHPIAMDQGLKFAIREGGRTIGSGVVAEIVE</sequence>
<dbReference type="Gene3D" id="3.40.50.300">
    <property type="entry name" value="P-loop containing nucleotide triphosphate hydrolases"/>
    <property type="match status" value="1"/>
</dbReference>
<feature type="binding site" evidence="12">
    <location>
        <begin position="83"/>
        <end position="87"/>
    </location>
    <ligand>
        <name>GTP</name>
        <dbReference type="ChEBI" id="CHEBI:37565"/>
    </ligand>
</feature>
<evidence type="ECO:0000256" key="2">
    <source>
        <dbReference type="ARBA" id="ARBA00022490"/>
    </source>
</evidence>
<feature type="binding site" evidence="12">
    <location>
        <begin position="19"/>
        <end position="26"/>
    </location>
    <ligand>
        <name>GTP</name>
        <dbReference type="ChEBI" id="CHEBI:37565"/>
    </ligand>
</feature>
<dbReference type="GO" id="GO:0003924">
    <property type="term" value="F:GTPase activity"/>
    <property type="evidence" value="ECO:0007669"/>
    <property type="project" value="UniProtKB-UniRule"/>
</dbReference>
<evidence type="ECO:0000256" key="7">
    <source>
        <dbReference type="ARBA" id="ARBA00023134"/>
    </source>
</evidence>
<dbReference type="PANTHER" id="PTHR43721:SF22">
    <property type="entry name" value="ELONGATION FACTOR TU, MITOCHONDRIAL"/>
    <property type="match status" value="1"/>
</dbReference>
<comment type="catalytic activity">
    <reaction evidence="12">
        <text>GTP + H2O = GDP + phosphate + H(+)</text>
        <dbReference type="Rhea" id="RHEA:19669"/>
        <dbReference type="ChEBI" id="CHEBI:15377"/>
        <dbReference type="ChEBI" id="CHEBI:15378"/>
        <dbReference type="ChEBI" id="CHEBI:37565"/>
        <dbReference type="ChEBI" id="CHEBI:43474"/>
        <dbReference type="ChEBI" id="CHEBI:58189"/>
        <dbReference type="EC" id="3.6.5.3"/>
    </reaction>
</comment>
<dbReference type="SUPFAM" id="SSF50447">
    <property type="entry name" value="Translation proteins"/>
    <property type="match status" value="1"/>
</dbReference>
<evidence type="ECO:0000256" key="4">
    <source>
        <dbReference type="ARBA" id="ARBA00022768"/>
    </source>
</evidence>
<evidence type="ECO:0000256" key="9">
    <source>
        <dbReference type="ARBA" id="ARBA00058140"/>
    </source>
</evidence>
<evidence type="ECO:0000256" key="5">
    <source>
        <dbReference type="ARBA" id="ARBA00022801"/>
    </source>
</evidence>
<dbReference type="PROSITE" id="PS00301">
    <property type="entry name" value="G_TR_1"/>
    <property type="match status" value="1"/>
</dbReference>
<dbReference type="GO" id="GO:0005829">
    <property type="term" value="C:cytosol"/>
    <property type="evidence" value="ECO:0007669"/>
    <property type="project" value="TreeGrafter"/>
</dbReference>
<comment type="subunit">
    <text evidence="11">(Microbial infection) Upon infection by bacteriophage Qbeta, part of the viral RNA-dependent RNA polymerase complex, the other subunits are the viral replicase catalytic subunit (AC P14647), host ribosomal protein S1 and EF-Ts.</text>
</comment>
<dbReference type="InterPro" id="IPR041709">
    <property type="entry name" value="EF-Tu_GTP-bd"/>
</dbReference>
<dbReference type="NCBIfam" id="TIGR00231">
    <property type="entry name" value="small_GTP"/>
    <property type="match status" value="1"/>
</dbReference>
<feature type="binding site" evidence="12">
    <location>
        <begin position="138"/>
        <end position="141"/>
    </location>
    <ligand>
        <name>GTP</name>
        <dbReference type="ChEBI" id="CHEBI:37565"/>
    </ligand>
</feature>
<evidence type="ECO:0000256" key="8">
    <source>
        <dbReference type="ARBA" id="ARBA00029554"/>
    </source>
</evidence>
<evidence type="ECO:0000256" key="10">
    <source>
        <dbReference type="ARBA" id="ARBA00063778"/>
    </source>
</evidence>
<dbReference type="PROSITE" id="PS51722">
    <property type="entry name" value="G_TR_2"/>
    <property type="match status" value="1"/>
</dbReference>
<comment type="function">
    <text evidence="9">May play an important regulatory role in cell growth and in the bacterial response to nutrient deprivation.</text>
</comment>
<gene>
    <name evidence="12 14" type="primary">tuf</name>
    <name evidence="14" type="ORF">LEP1GSC195_1155</name>
</gene>
<dbReference type="EC" id="3.6.5.3" evidence="12"/>
<evidence type="ECO:0000313" key="15">
    <source>
        <dbReference type="Proteomes" id="UP000013984"/>
    </source>
</evidence>
<keyword evidence="2 12" id="KW-0963">Cytoplasm</keyword>
<dbReference type="Pfam" id="PF03144">
    <property type="entry name" value="GTP_EFTU_D2"/>
    <property type="match status" value="1"/>
</dbReference>
<dbReference type="AlphaFoldDB" id="R9A6Z3"/>
<dbReference type="GO" id="GO:0000287">
    <property type="term" value="F:magnesium ion binding"/>
    <property type="evidence" value="ECO:0007669"/>
    <property type="project" value="UniProtKB-UniRule"/>
</dbReference>
<dbReference type="HAMAP" id="MF_00118_B">
    <property type="entry name" value="EF_Tu_B"/>
    <property type="match status" value="1"/>
</dbReference>
<dbReference type="Pfam" id="PF00009">
    <property type="entry name" value="GTP_EFTU"/>
    <property type="match status" value="1"/>
</dbReference>
<dbReference type="InterPro" id="IPR004541">
    <property type="entry name" value="Transl_elong_EFTu/EF1A_bac/org"/>
</dbReference>
<dbReference type="Gene3D" id="2.40.30.10">
    <property type="entry name" value="Translation factors"/>
    <property type="match status" value="2"/>
</dbReference>
<feature type="domain" description="Tr-type G" evidence="13">
    <location>
        <begin position="10"/>
        <end position="211"/>
    </location>
</feature>
<keyword evidence="7 12" id="KW-0342">GTP-binding</keyword>